<comment type="caution">
    <text evidence="1">The sequence shown here is derived from an EMBL/GenBank/DDBJ whole genome shotgun (WGS) entry which is preliminary data.</text>
</comment>
<name>A0A1C7M6T7_GRIFR</name>
<dbReference type="EMBL" id="LUGG01000009">
    <property type="protein sequence ID" value="OBZ72079.1"/>
    <property type="molecule type" value="Genomic_DNA"/>
</dbReference>
<organism evidence="1 2">
    <name type="scientific">Grifola frondosa</name>
    <name type="common">Maitake</name>
    <name type="synonym">Polyporus frondosus</name>
    <dbReference type="NCBI Taxonomy" id="5627"/>
    <lineage>
        <taxon>Eukaryota</taxon>
        <taxon>Fungi</taxon>
        <taxon>Dikarya</taxon>
        <taxon>Basidiomycota</taxon>
        <taxon>Agaricomycotina</taxon>
        <taxon>Agaricomycetes</taxon>
        <taxon>Polyporales</taxon>
        <taxon>Grifolaceae</taxon>
        <taxon>Grifola</taxon>
    </lineage>
</organism>
<protein>
    <submittedName>
        <fullName evidence="1">Uncharacterized protein</fullName>
    </submittedName>
</protein>
<accession>A0A1C7M6T7</accession>
<evidence type="ECO:0000313" key="2">
    <source>
        <dbReference type="Proteomes" id="UP000092993"/>
    </source>
</evidence>
<evidence type="ECO:0000313" key="1">
    <source>
        <dbReference type="EMBL" id="OBZ72079.1"/>
    </source>
</evidence>
<gene>
    <name evidence="1" type="ORF">A0H81_08018</name>
</gene>
<sequence length="76" mass="8428">MALNVRHSTLMPTTFTTLIALLPRTPLHRCQTCFTQSLDGVGILLVFSQHCANLVVVCGGIVTRTLLRLAQHYQVH</sequence>
<proteinExistence type="predicted"/>
<dbReference type="Proteomes" id="UP000092993">
    <property type="component" value="Unassembled WGS sequence"/>
</dbReference>
<dbReference type="AlphaFoldDB" id="A0A1C7M6T7"/>
<keyword evidence="2" id="KW-1185">Reference proteome</keyword>
<reference evidence="1 2" key="1">
    <citation type="submission" date="2016-03" db="EMBL/GenBank/DDBJ databases">
        <title>Whole genome sequencing of Grifola frondosa 9006-11.</title>
        <authorList>
            <person name="Min B."/>
            <person name="Park H."/>
            <person name="Kim J.-G."/>
            <person name="Cho H."/>
            <person name="Oh Y.-L."/>
            <person name="Kong W.-S."/>
            <person name="Choi I.-G."/>
        </authorList>
    </citation>
    <scope>NUCLEOTIDE SEQUENCE [LARGE SCALE GENOMIC DNA]</scope>
    <source>
        <strain evidence="1 2">9006-11</strain>
    </source>
</reference>